<reference evidence="1" key="1">
    <citation type="submission" date="2023-12" db="EMBL/GenBank/DDBJ databases">
        <title>'Antibacterial potential of Stenotrophomonas maltophilia cystic fibrosis isolates' (manuscript under preparation).</title>
        <authorList>
            <person name="Crisan C.V."/>
            <person name="Pettis M."/>
            <person name="Goldberg J.B."/>
        </authorList>
    </citation>
    <scope>NUCLEOTIDE SEQUENCE</scope>
    <source>
        <strain evidence="1">CCV129</strain>
    </source>
</reference>
<gene>
    <name evidence="1" type="ORF">U4I38_22240</name>
</gene>
<organism evidence="1 2">
    <name type="scientific">Stenotrophomonas maltophilia</name>
    <name type="common">Pseudomonas maltophilia</name>
    <name type="synonym">Xanthomonas maltophilia</name>
    <dbReference type="NCBI Taxonomy" id="40324"/>
    <lineage>
        <taxon>Bacteria</taxon>
        <taxon>Pseudomonadati</taxon>
        <taxon>Pseudomonadota</taxon>
        <taxon>Gammaproteobacteria</taxon>
        <taxon>Lysobacterales</taxon>
        <taxon>Lysobacteraceae</taxon>
        <taxon>Stenotrophomonas</taxon>
        <taxon>Stenotrophomonas maltophilia group</taxon>
    </lineage>
</organism>
<dbReference type="EMBL" id="JAXRVB010000061">
    <property type="protein sequence ID" value="MDZ5767193.1"/>
    <property type="molecule type" value="Genomic_DNA"/>
</dbReference>
<dbReference type="Proteomes" id="UP001288387">
    <property type="component" value="Unassembled WGS sequence"/>
</dbReference>
<dbReference type="AlphaFoldDB" id="A0AAJ2TPR5"/>
<accession>A0AAJ2TPR5</accession>
<dbReference type="RefSeq" id="WP_322540597.1">
    <property type="nucleotide sequence ID" value="NZ_JAXRVB010000061.1"/>
</dbReference>
<evidence type="ECO:0000313" key="1">
    <source>
        <dbReference type="EMBL" id="MDZ5767193.1"/>
    </source>
</evidence>
<name>A0AAJ2TPR5_STEMA</name>
<comment type="caution">
    <text evidence="1">The sequence shown here is derived from an EMBL/GenBank/DDBJ whole genome shotgun (WGS) entry which is preliminary data.</text>
</comment>
<evidence type="ECO:0000313" key="2">
    <source>
        <dbReference type="Proteomes" id="UP001288387"/>
    </source>
</evidence>
<feature type="non-terminal residue" evidence="1">
    <location>
        <position position="944"/>
    </location>
</feature>
<proteinExistence type="predicted"/>
<sequence length="944" mass="104887">MDINAFEAWNLRLLEYFFWPGQIGKEIFISTPPDVLDEIGDGLGGDVGFLEAVKAGPDWRWKHKLPTIESRLRELVERRKRSAPRALGYTDPGKRNCEFMPGGAIEKSAPTYLPYLAALARGAAVADVAGYYACLRKDLGLPPNWGSSQMSRTEVAWADLEKWTKDTGERYGKFTFRSLGAHQFVGLAKSQIMIAARDILVLHEMFERLGLEVGRGKAVTRLGDVLEEVRADGSGVSRGLRQAASDPDYKDVLEARLVDVHGEWKGPEISPDEARRSRAGRRTEKRSGVRFGLTLGPGESLPWRVIIGIEDEAIDLAEVEDSQSLGEPGDNATPTGLSMRRHRLGGWALPLSVEESKSFLMQDSWTLKTLRGSFSVERAGKARVLTENGDENYELWDSGWPEYGAAVVLFPDPSDEAHALFISTCPDASRYKPDEMEGLPSRWAMYYVEACERLTEEQRAIVEPSERRVRLLVLQGGSRGEGGYLHYDLPNVVYRGPPEWRVGVVGRDDLELEQDSYTPLTRAGPSGRRGNAVVTRCYGLPPAFERGGEFRFFVLDETGKERGSCSLGVRSQAAASTAESGEICMDRFGRIVKGVEGLRGGLPEHLVRVHERGRGNEVMASSRSRLDVGKPVTFEEVRNNPAVRFLDSLASTGGYSYGRAKSKLNRLLARAGSSQAPWKVLLDLWGRGYVELERGKDGGIEYVHSVPARAYLIPLKVDGWDVLGLLGTLNLSQWGGLCEESLAWEILKNDFGLSEEGTLPVLRLRSKMAATLLKQRLDPIGLGVLPMQGLAIADWAATERDVRSAMLAETKELRESIQFMGLRRFDPLAIRYIDIKSGHPSPSEGREEAVLYKFEDARRKGWHRSMFVSRQGASFALDEQWSKWIALGYVARGFGRAPIFHDQEKRCLYVPAKLRLPIVIDRHGGRVTILDAPGGGALIRVEFP</sequence>
<protein>
    <submittedName>
        <fullName evidence="1">Uncharacterized protein</fullName>
    </submittedName>
</protein>